<protein>
    <submittedName>
        <fullName evidence="2">Uncharacterized protein</fullName>
    </submittedName>
</protein>
<dbReference type="PATRIC" id="fig|1423811.3.peg.2108"/>
<organism evidence="2 3">
    <name type="scientific">Companilactobacillus tucceti DSM 20183</name>
    <dbReference type="NCBI Taxonomy" id="1423811"/>
    <lineage>
        <taxon>Bacteria</taxon>
        <taxon>Bacillati</taxon>
        <taxon>Bacillota</taxon>
        <taxon>Bacilli</taxon>
        <taxon>Lactobacillales</taxon>
        <taxon>Lactobacillaceae</taxon>
        <taxon>Companilactobacillus</taxon>
    </lineage>
</organism>
<dbReference type="EMBL" id="AZDG01000009">
    <property type="protein sequence ID" value="KRK64656.1"/>
    <property type="molecule type" value="Genomic_DNA"/>
</dbReference>
<dbReference type="RefSeq" id="WP_057765524.1">
    <property type="nucleotide sequence ID" value="NZ_AZDG01000009.1"/>
</dbReference>
<feature type="transmembrane region" description="Helical" evidence="1">
    <location>
        <begin position="90"/>
        <end position="123"/>
    </location>
</feature>
<proteinExistence type="predicted"/>
<feature type="transmembrane region" description="Helical" evidence="1">
    <location>
        <begin position="21"/>
        <end position="39"/>
    </location>
</feature>
<dbReference type="AlphaFoldDB" id="A0A0R1IZN7"/>
<reference evidence="2 3" key="1">
    <citation type="journal article" date="2015" name="Genome Announc.">
        <title>Expanding the biotechnology potential of lactobacilli through comparative genomics of 213 strains and associated genera.</title>
        <authorList>
            <person name="Sun Z."/>
            <person name="Harris H.M."/>
            <person name="McCann A."/>
            <person name="Guo C."/>
            <person name="Argimon S."/>
            <person name="Zhang W."/>
            <person name="Yang X."/>
            <person name="Jeffery I.B."/>
            <person name="Cooney J.C."/>
            <person name="Kagawa T.F."/>
            <person name="Liu W."/>
            <person name="Song Y."/>
            <person name="Salvetti E."/>
            <person name="Wrobel A."/>
            <person name="Rasinkangas P."/>
            <person name="Parkhill J."/>
            <person name="Rea M.C."/>
            <person name="O'Sullivan O."/>
            <person name="Ritari J."/>
            <person name="Douillard F.P."/>
            <person name="Paul Ross R."/>
            <person name="Yang R."/>
            <person name="Briner A.E."/>
            <person name="Felis G.E."/>
            <person name="de Vos W.M."/>
            <person name="Barrangou R."/>
            <person name="Klaenhammer T.R."/>
            <person name="Caufield P.W."/>
            <person name="Cui Y."/>
            <person name="Zhang H."/>
            <person name="O'Toole P.W."/>
        </authorList>
    </citation>
    <scope>NUCLEOTIDE SEQUENCE [LARGE SCALE GENOMIC DNA]</scope>
    <source>
        <strain evidence="2 3">DSM 20183</strain>
    </source>
</reference>
<dbReference type="OrthoDB" id="2248033at2"/>
<evidence type="ECO:0000256" key="1">
    <source>
        <dbReference type="SAM" id="Phobius"/>
    </source>
</evidence>
<evidence type="ECO:0000313" key="2">
    <source>
        <dbReference type="EMBL" id="KRK64656.1"/>
    </source>
</evidence>
<feature type="transmembrane region" description="Helical" evidence="1">
    <location>
        <begin position="51"/>
        <end position="69"/>
    </location>
</feature>
<accession>A0A0R1IZN7</accession>
<feature type="transmembrane region" description="Helical" evidence="1">
    <location>
        <begin position="225"/>
        <end position="247"/>
    </location>
</feature>
<feature type="transmembrane region" description="Helical" evidence="1">
    <location>
        <begin position="143"/>
        <end position="164"/>
    </location>
</feature>
<keyword evidence="1" id="KW-0472">Membrane</keyword>
<dbReference type="Proteomes" id="UP000050929">
    <property type="component" value="Unassembled WGS sequence"/>
</dbReference>
<name>A0A0R1IZN7_9LACO</name>
<keyword evidence="3" id="KW-1185">Reference proteome</keyword>
<sequence length="256" mass="28720">MTSFGKLFKVTINERFKSMNFILLIDLIAIAVSSIWVAITGNMSTETFSSIVFSWSSLVFIFAFVRLAVLQESTFTRDSYRLIPISDTKFYLANLASTLVSFLYVVLIEGILYGIVIAMNWNAVQEVITYMKLMHRFTTANGILAGLTGLILTIAMVVLGWTTINLIHLVGRSASNFLPSTGRKVLNIVMYILVIWLVLRVVGFLSEQIGNSMALISNSNDFWTFLLNVSVFLLVAIIEAVVSIYLLNRWVETITE</sequence>
<keyword evidence="1" id="KW-0812">Transmembrane</keyword>
<evidence type="ECO:0000313" key="3">
    <source>
        <dbReference type="Proteomes" id="UP000050929"/>
    </source>
</evidence>
<gene>
    <name evidence="2" type="ORF">FC72_GL002064</name>
</gene>
<feature type="transmembrane region" description="Helical" evidence="1">
    <location>
        <begin position="185"/>
        <end position="205"/>
    </location>
</feature>
<dbReference type="STRING" id="1423811.FC72_GL002064"/>
<keyword evidence="1" id="KW-1133">Transmembrane helix</keyword>
<comment type="caution">
    <text evidence="2">The sequence shown here is derived from an EMBL/GenBank/DDBJ whole genome shotgun (WGS) entry which is preliminary data.</text>
</comment>